<dbReference type="Pfam" id="PF12850">
    <property type="entry name" value="Metallophos_2"/>
    <property type="match status" value="1"/>
</dbReference>
<keyword evidence="5" id="KW-1185">Reference proteome</keyword>
<evidence type="ECO:0000313" key="4">
    <source>
        <dbReference type="EMBL" id="SFK25043.1"/>
    </source>
</evidence>
<comment type="similarity">
    <text evidence="1 2">Belongs to the metallophosphoesterase superfamily. YfcE family.</text>
</comment>
<reference evidence="5" key="1">
    <citation type="submission" date="2016-10" db="EMBL/GenBank/DDBJ databases">
        <authorList>
            <person name="Varghese N."/>
            <person name="Submissions S."/>
        </authorList>
    </citation>
    <scope>NUCLEOTIDE SEQUENCE [LARGE SCALE GENOMIC DNA]</scope>
    <source>
        <strain evidence="5">DSM 16108</strain>
    </source>
</reference>
<dbReference type="AlphaFoldDB" id="A0A1I3XZV3"/>
<dbReference type="PANTHER" id="PTHR11124">
    <property type="entry name" value="VACUOLAR SORTING PROTEIN VPS29"/>
    <property type="match status" value="1"/>
</dbReference>
<dbReference type="GO" id="GO:0046872">
    <property type="term" value="F:metal ion binding"/>
    <property type="evidence" value="ECO:0007669"/>
    <property type="project" value="UniProtKB-KW"/>
</dbReference>
<sequence length="170" mass="19635">MKALIISDNHGDTYHMEEILSIYEKEIDLWIHCGDSEFTEENPLWQNYHTVKGNMDNTNAFPESTVVKYYDNSFLVAHGHLHNVKSSFSSLKKEAEKEGVQVVFYGHTHIPRVDKEDNIYFINPGSISQPRGPIHKGTYAILELEDNSGIVRYYDEEHNPVPQLNEKIEL</sequence>
<dbReference type="InterPro" id="IPR000979">
    <property type="entry name" value="Phosphodiesterase_MJ0936/Vps29"/>
</dbReference>
<accession>A0A1I3XZV3</accession>
<organism evidence="4 5">
    <name type="scientific">Marinilactibacillus piezotolerans</name>
    <dbReference type="NCBI Taxonomy" id="258723"/>
    <lineage>
        <taxon>Bacteria</taxon>
        <taxon>Bacillati</taxon>
        <taxon>Bacillota</taxon>
        <taxon>Bacilli</taxon>
        <taxon>Lactobacillales</taxon>
        <taxon>Carnobacteriaceae</taxon>
        <taxon>Marinilactibacillus</taxon>
    </lineage>
</organism>
<dbReference type="Proteomes" id="UP000199589">
    <property type="component" value="Unassembled WGS sequence"/>
</dbReference>
<proteinExistence type="inferred from homology"/>
<dbReference type="Gene3D" id="3.60.21.10">
    <property type="match status" value="1"/>
</dbReference>
<dbReference type="NCBIfam" id="TIGR00040">
    <property type="entry name" value="yfcE"/>
    <property type="match status" value="1"/>
</dbReference>
<evidence type="ECO:0000313" key="5">
    <source>
        <dbReference type="Proteomes" id="UP000199589"/>
    </source>
</evidence>
<dbReference type="EC" id="3.1.4.-" evidence="2"/>
<evidence type="ECO:0000256" key="1">
    <source>
        <dbReference type="ARBA" id="ARBA00008950"/>
    </source>
</evidence>
<dbReference type="SUPFAM" id="SSF56300">
    <property type="entry name" value="Metallo-dependent phosphatases"/>
    <property type="match status" value="1"/>
</dbReference>
<dbReference type="InterPro" id="IPR024654">
    <property type="entry name" value="Calcineurin-like_PHP_lpxH"/>
</dbReference>
<keyword evidence="2" id="KW-0479">Metal-binding</keyword>
<dbReference type="RefSeq" id="WP_072695469.1">
    <property type="nucleotide sequence ID" value="NZ_FOSJ01000018.1"/>
</dbReference>
<dbReference type="OrthoDB" id="9800565at2"/>
<dbReference type="InterPro" id="IPR029052">
    <property type="entry name" value="Metallo-depent_PP-like"/>
</dbReference>
<dbReference type="GO" id="GO:0016787">
    <property type="term" value="F:hydrolase activity"/>
    <property type="evidence" value="ECO:0007669"/>
    <property type="project" value="UniProtKB-UniRule"/>
</dbReference>
<protein>
    <recommendedName>
        <fullName evidence="2">Phosphoesterase</fullName>
        <ecNumber evidence="2">3.1.4.-</ecNumber>
    </recommendedName>
</protein>
<dbReference type="EMBL" id="FOSJ01000018">
    <property type="protein sequence ID" value="SFK25043.1"/>
    <property type="molecule type" value="Genomic_DNA"/>
</dbReference>
<evidence type="ECO:0000259" key="3">
    <source>
        <dbReference type="Pfam" id="PF12850"/>
    </source>
</evidence>
<gene>
    <name evidence="4" type="ORF">SAMN04488569_10186</name>
</gene>
<name>A0A1I3XZV3_9LACT</name>
<evidence type="ECO:0000256" key="2">
    <source>
        <dbReference type="RuleBase" id="RU362039"/>
    </source>
</evidence>
<comment type="cofactor">
    <cofactor evidence="2">
        <name>a divalent metal cation</name>
        <dbReference type="ChEBI" id="CHEBI:60240"/>
    </cofactor>
</comment>
<feature type="domain" description="Calcineurin-like phosphoesterase" evidence="3">
    <location>
        <begin position="1"/>
        <end position="146"/>
    </location>
</feature>